<dbReference type="Proteomes" id="UP000699975">
    <property type="component" value="Unassembled WGS sequence"/>
</dbReference>
<evidence type="ECO:0000256" key="4">
    <source>
        <dbReference type="ARBA" id="ARBA00023002"/>
    </source>
</evidence>
<evidence type="ECO:0000256" key="1">
    <source>
        <dbReference type="ARBA" id="ARBA00001974"/>
    </source>
</evidence>
<keyword evidence="3" id="KW-0274">FAD</keyword>
<dbReference type="PANTHER" id="PTHR13789">
    <property type="entry name" value="MONOOXYGENASE"/>
    <property type="match status" value="1"/>
</dbReference>
<keyword evidence="8" id="KW-1185">Reference proteome</keyword>
<keyword evidence="2" id="KW-0285">Flavoprotein</keyword>
<name>A0ABS6SJT1_9SPHN</name>
<evidence type="ECO:0000256" key="2">
    <source>
        <dbReference type="ARBA" id="ARBA00022630"/>
    </source>
</evidence>
<dbReference type="GO" id="GO:0004497">
    <property type="term" value="F:monooxygenase activity"/>
    <property type="evidence" value="ECO:0007669"/>
    <property type="project" value="UniProtKB-KW"/>
</dbReference>
<dbReference type="InterPro" id="IPR002938">
    <property type="entry name" value="FAD-bd"/>
</dbReference>
<dbReference type="RefSeq" id="WP_218315713.1">
    <property type="nucleotide sequence ID" value="NZ_JAGSPB010000001.1"/>
</dbReference>
<reference evidence="7 8" key="1">
    <citation type="submission" date="2021-04" db="EMBL/GenBank/DDBJ databases">
        <authorList>
            <person name="Pira H."/>
            <person name="Risdian C."/>
            <person name="Wink J."/>
        </authorList>
    </citation>
    <scope>NUCLEOTIDE SEQUENCE [LARGE SCALE GENOMIC DNA]</scope>
    <source>
        <strain evidence="7 8">WH131</strain>
    </source>
</reference>
<evidence type="ECO:0000313" key="7">
    <source>
        <dbReference type="EMBL" id="MBV7265227.1"/>
    </source>
</evidence>
<keyword evidence="5 7" id="KW-0503">Monooxygenase</keyword>
<sequence>MAADSVAIIGAGLGGLTCAIALRRRGLAVDVYEAAERIEETGAGLTLGLGAQHVFRALGVQGAVAAKACPAGNLPFLHYGTGKALMGALDLGDGLGDDGSANIIRHIYRADLQKVLLAELGRLGGATHTGHRLTRFEQTEDTATALFDNGFSASARALIGADGVRSAIRAKLVPGDAPRFTDHVAYRFLVPMDRAKPFMDLGRSAIFIGPQRTFNRYTMAQGRIVNGAALVETGEEVPEGWSTPAPLEELQAAFEGWHPDVTGLIGEAGAIIKWGLYDRAPLGTWSQGRVTMLGDAAHAMLPFLGMGAAMAIEDGYVLAQMIARHSDVASAFAGYEKRRIPRTSQVHHASKVQGQITQSIDPDNFALAGAPVNNREMMEFDPTAEFT</sequence>
<keyword evidence="4" id="KW-0560">Oxidoreductase</keyword>
<accession>A0ABS6SJT1</accession>
<evidence type="ECO:0000256" key="5">
    <source>
        <dbReference type="ARBA" id="ARBA00023033"/>
    </source>
</evidence>
<comment type="cofactor">
    <cofactor evidence="1">
        <name>FAD</name>
        <dbReference type="ChEBI" id="CHEBI:57692"/>
    </cofactor>
</comment>
<gene>
    <name evidence="7" type="ORF">KCG45_03485</name>
</gene>
<evidence type="ECO:0000313" key="8">
    <source>
        <dbReference type="Proteomes" id="UP000699975"/>
    </source>
</evidence>
<dbReference type="InterPro" id="IPR050493">
    <property type="entry name" value="FAD-dep_Monooxygenase_BioMet"/>
</dbReference>
<evidence type="ECO:0000259" key="6">
    <source>
        <dbReference type="Pfam" id="PF01494"/>
    </source>
</evidence>
<organism evidence="7 8">
    <name type="scientific">Erythrobacter ani</name>
    <dbReference type="NCBI Taxonomy" id="2827235"/>
    <lineage>
        <taxon>Bacteria</taxon>
        <taxon>Pseudomonadati</taxon>
        <taxon>Pseudomonadota</taxon>
        <taxon>Alphaproteobacteria</taxon>
        <taxon>Sphingomonadales</taxon>
        <taxon>Erythrobacteraceae</taxon>
        <taxon>Erythrobacter/Porphyrobacter group</taxon>
        <taxon>Erythrobacter</taxon>
    </lineage>
</organism>
<comment type="caution">
    <text evidence="7">The sequence shown here is derived from an EMBL/GenBank/DDBJ whole genome shotgun (WGS) entry which is preliminary data.</text>
</comment>
<proteinExistence type="predicted"/>
<protein>
    <submittedName>
        <fullName evidence="7">FAD-dependent monooxygenase</fullName>
    </submittedName>
</protein>
<feature type="domain" description="FAD-binding" evidence="6">
    <location>
        <begin position="5"/>
        <end position="347"/>
    </location>
</feature>
<evidence type="ECO:0000256" key="3">
    <source>
        <dbReference type="ARBA" id="ARBA00022827"/>
    </source>
</evidence>
<dbReference type="EMBL" id="JAGSPB010000001">
    <property type="protein sequence ID" value="MBV7265227.1"/>
    <property type="molecule type" value="Genomic_DNA"/>
</dbReference>
<dbReference type="PANTHER" id="PTHR13789:SF318">
    <property type="entry name" value="GERANYLGERANYL DIPHOSPHATE REDUCTASE"/>
    <property type="match status" value="1"/>
</dbReference>
<dbReference type="Pfam" id="PF01494">
    <property type="entry name" value="FAD_binding_3"/>
    <property type="match status" value="1"/>
</dbReference>